<comment type="caution">
    <text evidence="4">The sequence shown here is derived from an EMBL/GenBank/DDBJ whole genome shotgun (WGS) entry which is preliminary data.</text>
</comment>
<dbReference type="SUPFAM" id="SSF48452">
    <property type="entry name" value="TPR-like"/>
    <property type="match status" value="1"/>
</dbReference>
<name>A0ABT7FLL6_9RHOB</name>
<evidence type="ECO:0000256" key="3">
    <source>
        <dbReference type="PROSITE-ProRule" id="PRU00339"/>
    </source>
</evidence>
<gene>
    <name evidence="4" type="ORF">QO034_22870</name>
</gene>
<dbReference type="PROSITE" id="PS50005">
    <property type="entry name" value="TPR"/>
    <property type="match status" value="1"/>
</dbReference>
<dbReference type="InterPro" id="IPR011990">
    <property type="entry name" value="TPR-like_helical_dom_sf"/>
</dbReference>
<dbReference type="InterPro" id="IPR019734">
    <property type="entry name" value="TPR_rpt"/>
</dbReference>
<dbReference type="Gene3D" id="1.25.40.10">
    <property type="entry name" value="Tetratricopeptide repeat domain"/>
    <property type="match status" value="1"/>
</dbReference>
<reference evidence="4 5" key="1">
    <citation type="submission" date="2023-05" db="EMBL/GenBank/DDBJ databases">
        <title>Sedimentitalea sp. nov. JM2-8.</title>
        <authorList>
            <person name="Huang J."/>
        </authorList>
    </citation>
    <scope>NUCLEOTIDE SEQUENCE [LARGE SCALE GENOMIC DNA]</scope>
    <source>
        <strain evidence="4 5">JM2-8</strain>
    </source>
</reference>
<evidence type="ECO:0000313" key="5">
    <source>
        <dbReference type="Proteomes" id="UP001227126"/>
    </source>
</evidence>
<keyword evidence="5" id="KW-1185">Reference proteome</keyword>
<accession>A0ABT7FLL6</accession>
<dbReference type="RefSeq" id="WP_284487811.1">
    <property type="nucleotide sequence ID" value="NZ_JASNJE010000063.1"/>
</dbReference>
<dbReference type="Pfam" id="PF07719">
    <property type="entry name" value="TPR_2"/>
    <property type="match status" value="1"/>
</dbReference>
<dbReference type="Proteomes" id="UP001227126">
    <property type="component" value="Unassembled WGS sequence"/>
</dbReference>
<sequence length="311" mass="35158">MSSRKFNEDERRTIASIFFTIHDKLSLEEIREKLGKRIGKSTISRDKKGLRNRETPSQASAEAYAAALGYSDGIDTGDPDVFGAVISSALEERRNYFDRQPLFRHFTSATHKYPKVMSRIIRSLDERRWDNVIDLIATFREGDLSDAYGSVARYLEFYLGLAYRNLGDPGEALKHFKAAYELTPENTNEERDFLSHAAANYALALQDGARPLPKPEVLDHLLLVAVDTMPTDYPENLVNVLVVASRMPDGFFGISAERVAAKLRHFTNADDIERIRATFLAQIELQDLHEDDMFKHVIAAADERLAFLKGA</sequence>
<evidence type="ECO:0000256" key="1">
    <source>
        <dbReference type="ARBA" id="ARBA00022737"/>
    </source>
</evidence>
<dbReference type="InterPro" id="IPR013105">
    <property type="entry name" value="TPR_2"/>
</dbReference>
<keyword evidence="2 3" id="KW-0802">TPR repeat</keyword>
<keyword evidence="1" id="KW-0677">Repeat</keyword>
<dbReference type="EMBL" id="JASNJE010000063">
    <property type="protein sequence ID" value="MDK3075900.1"/>
    <property type="molecule type" value="Genomic_DNA"/>
</dbReference>
<feature type="repeat" description="TPR" evidence="3">
    <location>
        <begin position="153"/>
        <end position="186"/>
    </location>
</feature>
<organism evidence="4 5">
    <name type="scientific">Sedimentitalea xiamensis</name>
    <dbReference type="NCBI Taxonomy" id="3050037"/>
    <lineage>
        <taxon>Bacteria</taxon>
        <taxon>Pseudomonadati</taxon>
        <taxon>Pseudomonadota</taxon>
        <taxon>Alphaproteobacteria</taxon>
        <taxon>Rhodobacterales</taxon>
        <taxon>Paracoccaceae</taxon>
        <taxon>Sedimentitalea</taxon>
    </lineage>
</organism>
<protein>
    <submittedName>
        <fullName evidence="4">Tetratricopeptide repeat protein</fullName>
    </submittedName>
</protein>
<evidence type="ECO:0000313" key="4">
    <source>
        <dbReference type="EMBL" id="MDK3075900.1"/>
    </source>
</evidence>
<evidence type="ECO:0000256" key="2">
    <source>
        <dbReference type="ARBA" id="ARBA00022803"/>
    </source>
</evidence>
<proteinExistence type="predicted"/>